<dbReference type="OMA" id="GMPYKYV"/>
<feature type="binding site" evidence="1">
    <location>
        <position position="781"/>
    </location>
    <ligand>
        <name>2-oxoglutarate</name>
        <dbReference type="ChEBI" id="CHEBI:16810"/>
    </ligand>
</feature>
<feature type="binding site" evidence="1">
    <location>
        <position position="700"/>
    </location>
    <ligand>
        <name>2-oxoglutarate</name>
        <dbReference type="ChEBI" id="CHEBI:16810"/>
    </ligand>
</feature>
<feature type="non-terminal residue" evidence="4">
    <location>
        <position position="875"/>
    </location>
</feature>
<feature type="region of interest" description="Disordered" evidence="2">
    <location>
        <begin position="38"/>
        <end position="61"/>
    </location>
</feature>
<gene>
    <name evidence="4" type="ORF">B7463_g9945</name>
</gene>
<accession>A0A3E2GZ41</accession>
<dbReference type="AlphaFoldDB" id="A0A3E2GZ41"/>
<proteinExistence type="predicted"/>
<organism evidence="4 5">
    <name type="scientific">Scytalidium lignicola</name>
    <name type="common">Hyphomycete</name>
    <dbReference type="NCBI Taxonomy" id="5539"/>
    <lineage>
        <taxon>Eukaryota</taxon>
        <taxon>Fungi</taxon>
        <taxon>Dikarya</taxon>
        <taxon>Ascomycota</taxon>
        <taxon>Pezizomycotina</taxon>
        <taxon>Leotiomycetes</taxon>
        <taxon>Leotiomycetes incertae sedis</taxon>
        <taxon>Scytalidium</taxon>
    </lineage>
</organism>
<feature type="binding site" evidence="1">
    <location>
        <position position="709"/>
    </location>
    <ligand>
        <name>2-oxoglutarate</name>
        <dbReference type="ChEBI" id="CHEBI:16810"/>
    </ligand>
</feature>
<evidence type="ECO:0000256" key="2">
    <source>
        <dbReference type="SAM" id="MobiDB-lite"/>
    </source>
</evidence>
<dbReference type="PROSITE" id="PS51471">
    <property type="entry name" value="FE2OG_OXY"/>
    <property type="match status" value="1"/>
</dbReference>
<dbReference type="PANTHER" id="PTHR31573:SF4">
    <property type="entry name" value="FE2OG DIOXYGENASE DOMAIN-CONTAINING PROTEIN"/>
    <property type="match status" value="1"/>
</dbReference>
<dbReference type="SUPFAM" id="SSF51197">
    <property type="entry name" value="Clavaminate synthase-like"/>
    <property type="match status" value="1"/>
</dbReference>
<dbReference type="PANTHER" id="PTHR31573">
    <property type="entry name" value="ALPHA-KETOGLUTARATE-DEPENDENT DIOXYGENASE ALKB HOMOLOG 2"/>
    <property type="match status" value="1"/>
</dbReference>
<dbReference type="GO" id="GO:0008198">
    <property type="term" value="F:ferrous iron binding"/>
    <property type="evidence" value="ECO:0007669"/>
    <property type="project" value="TreeGrafter"/>
</dbReference>
<dbReference type="Gene3D" id="2.60.120.590">
    <property type="entry name" value="Alpha-ketoglutarate-dependent dioxygenase AlkB-like"/>
    <property type="match status" value="1"/>
</dbReference>
<dbReference type="InterPro" id="IPR005123">
    <property type="entry name" value="Oxoglu/Fe-dep_dioxygenase_dom"/>
</dbReference>
<comment type="caution">
    <text evidence="4">The sequence shown here is derived from an EMBL/GenBank/DDBJ whole genome shotgun (WGS) entry which is preliminary data.</text>
</comment>
<dbReference type="InterPro" id="IPR037151">
    <property type="entry name" value="AlkB-like_sf"/>
</dbReference>
<evidence type="ECO:0000256" key="1">
    <source>
        <dbReference type="PIRSR" id="PIRSR632852-1"/>
    </source>
</evidence>
<dbReference type="OrthoDB" id="2163491at2759"/>
<dbReference type="InterPro" id="IPR032852">
    <property type="entry name" value="ALKBH2"/>
</dbReference>
<dbReference type="GO" id="GO:0035516">
    <property type="term" value="F:broad specificity oxidative DNA demethylase activity"/>
    <property type="evidence" value="ECO:0007669"/>
    <property type="project" value="TreeGrafter"/>
</dbReference>
<evidence type="ECO:0000313" key="4">
    <source>
        <dbReference type="EMBL" id="RFU26389.1"/>
    </source>
</evidence>
<dbReference type="GO" id="GO:0006307">
    <property type="term" value="P:DNA alkylation repair"/>
    <property type="evidence" value="ECO:0007669"/>
    <property type="project" value="TreeGrafter"/>
</dbReference>
<sequence>MVKEIQQPDLEAPLGVTINPRCLRSSTRDRNIVSTLTDSDGFCSNRTSQGQNASSTTTTSTTFTPCQLRHLDFSSSPLAPLPSSGFTSPRSPRSSLIVRLKISNRNITLMQNPIGQNSDGSWFCGPHTLPKSLKKISKGVFEELVIEESNQVSKDTSEAIPRKRRKQARPINYNEDIDSDSVLGMTQECSNFNACLRQELISQKRKRELQEEEFVVGREQLAPPKTRYKKLRIKELVEHEKPKPFGEPFVWADKRQQLCEALPYYRAYQSGAYMHDGIVKGFLCDKEVGFRDKFTDEVMICRVGGGRAPDGNGTMVQARDQNVSSVALALQRTMDLCLPVAIIVGRRNPLCQILLPHYYCVLDWFHVTDVWCEIMNRFKVWMVRFEKIDLSKRSWWSPSSDFLSPTQVRDFDNIKTYASCRICRHASKLIYNIGWTCQNNQCIRFFDFAKEYDPVKLGYRAEFLNERTKFLGEDPGSLTPSLLTDADLASMEAFGIEKECRRGIVCPLCGCCSRRIKWDHWFCENPSCNFTHRVRQLPIPISEVVRRCLDSEEIQLKDTIKEGVRVGQSIKGLYDVYEYIVPGLDGEDIGFVRHFKANGIINQQPDGPNDLFMAMQQDNFDLKRNPARLPGLPGEILTSHWAVNWGAPYKYGVSVLSRGFNEAPTVIIKALKRLTWAGEQAVTENFDSFHPFNELLSIGYFEGTAIGYHDDGESELGPTVATLSLGAAATMSFRPKARNSLGLNSGRRNAAGTKPDALKITLEHGDLVVMHGRDIQKLYEHAVTPHGKLRFALTCRYIRPELLSETDKEIAAVKSTIPPEWDHYVYDGDVNAKATVPIVQRDEAETIINKLRAKIMVGEVDATHLEALRQLLPNA</sequence>
<keyword evidence="5" id="KW-1185">Reference proteome</keyword>
<dbReference type="Pfam" id="PF13532">
    <property type="entry name" value="2OG-FeII_Oxy_2"/>
    <property type="match status" value="1"/>
</dbReference>
<reference evidence="4 5" key="1">
    <citation type="submission" date="2018-05" db="EMBL/GenBank/DDBJ databases">
        <title>Draft genome sequence of Scytalidium lignicola DSM 105466, a ubiquitous saprotrophic fungus.</title>
        <authorList>
            <person name="Buettner E."/>
            <person name="Gebauer A.M."/>
            <person name="Hofrichter M."/>
            <person name="Liers C."/>
            <person name="Kellner H."/>
        </authorList>
    </citation>
    <scope>NUCLEOTIDE SEQUENCE [LARGE SCALE GENOMIC DNA]</scope>
    <source>
        <strain evidence="4 5">DSM 105466</strain>
    </source>
</reference>
<dbReference type="STRING" id="5539.A0A3E2GZ41"/>
<protein>
    <recommendedName>
        <fullName evidence="3">Fe2OG dioxygenase domain-containing protein</fullName>
    </recommendedName>
</protein>
<name>A0A3E2GZ41_SCYLI</name>
<feature type="compositionally biased region" description="Polar residues" evidence="2">
    <location>
        <begin position="38"/>
        <end position="53"/>
    </location>
</feature>
<feature type="non-terminal residue" evidence="4">
    <location>
        <position position="1"/>
    </location>
</feature>
<evidence type="ECO:0000313" key="5">
    <source>
        <dbReference type="Proteomes" id="UP000258309"/>
    </source>
</evidence>
<evidence type="ECO:0000259" key="3">
    <source>
        <dbReference type="PROSITE" id="PS51471"/>
    </source>
</evidence>
<feature type="domain" description="Fe2OG dioxygenase" evidence="3">
    <location>
        <begin position="691"/>
        <end position="799"/>
    </location>
</feature>
<dbReference type="InterPro" id="IPR027450">
    <property type="entry name" value="AlkB-like"/>
</dbReference>
<dbReference type="EMBL" id="NCSJ02000264">
    <property type="protein sequence ID" value="RFU26389.1"/>
    <property type="molecule type" value="Genomic_DNA"/>
</dbReference>
<dbReference type="Proteomes" id="UP000258309">
    <property type="component" value="Unassembled WGS sequence"/>
</dbReference>
<dbReference type="GO" id="GO:0051747">
    <property type="term" value="F:cytosine C-5 DNA demethylase activity"/>
    <property type="evidence" value="ECO:0007669"/>
    <property type="project" value="TreeGrafter"/>
</dbReference>